<protein>
    <submittedName>
        <fullName evidence="1">DNA-directed RNA polymerase alpha subunit</fullName>
    </submittedName>
</protein>
<reference evidence="1" key="1">
    <citation type="submission" date="2021-01" db="EMBL/GenBank/DDBJ databases">
        <title>Genomic Encyclopedia of Type Strains, Phase IV (KMG-IV): sequencing the most valuable type-strain genomes for metagenomic binning, comparative biology and taxonomic classification.</title>
        <authorList>
            <person name="Goeker M."/>
        </authorList>
    </citation>
    <scope>NUCLEOTIDE SEQUENCE</scope>
    <source>
        <strain evidence="1">DSM 21943</strain>
    </source>
</reference>
<gene>
    <name evidence="1" type="ORF">JOC54_000042</name>
</gene>
<accession>A0ABS2SMR5</accession>
<dbReference type="GO" id="GO:0000428">
    <property type="term" value="C:DNA-directed RNA polymerase complex"/>
    <property type="evidence" value="ECO:0007669"/>
    <property type="project" value="UniProtKB-KW"/>
</dbReference>
<dbReference type="EMBL" id="JAFBCV010000001">
    <property type="protein sequence ID" value="MBM7836811.1"/>
    <property type="molecule type" value="Genomic_DNA"/>
</dbReference>
<organism evidence="1 2">
    <name type="scientific">Shouchella xiaoxiensis</name>
    <dbReference type="NCBI Taxonomy" id="766895"/>
    <lineage>
        <taxon>Bacteria</taxon>
        <taxon>Bacillati</taxon>
        <taxon>Bacillota</taxon>
        <taxon>Bacilli</taxon>
        <taxon>Bacillales</taxon>
        <taxon>Bacillaceae</taxon>
        <taxon>Shouchella</taxon>
    </lineage>
</organism>
<dbReference type="Proteomes" id="UP001179280">
    <property type="component" value="Unassembled WGS sequence"/>
</dbReference>
<name>A0ABS2SMR5_9BACI</name>
<dbReference type="SUPFAM" id="SSF47789">
    <property type="entry name" value="C-terminal domain of RNA polymerase alpha subunit"/>
    <property type="match status" value="1"/>
</dbReference>
<keyword evidence="1" id="KW-0804">Transcription</keyword>
<keyword evidence="2" id="KW-1185">Reference proteome</keyword>
<proteinExistence type="predicted"/>
<evidence type="ECO:0000313" key="1">
    <source>
        <dbReference type="EMBL" id="MBM7836811.1"/>
    </source>
</evidence>
<evidence type="ECO:0000313" key="2">
    <source>
        <dbReference type="Proteomes" id="UP001179280"/>
    </source>
</evidence>
<dbReference type="RefSeq" id="WP_051990700.1">
    <property type="nucleotide sequence ID" value="NZ_JAFBCV010000001.1"/>
</dbReference>
<comment type="caution">
    <text evidence="1">The sequence shown here is derived from an EMBL/GenBank/DDBJ whole genome shotgun (WGS) entry which is preliminary data.</text>
</comment>
<dbReference type="Gene3D" id="1.10.150.20">
    <property type="entry name" value="5' to 3' exonuclease, C-terminal subdomain"/>
    <property type="match status" value="1"/>
</dbReference>
<sequence length="71" mass="7711">MKASYGKHKDEAAFLALLSAPARRALLHAGITTVERLSTYTEKDILQLHGIGPASLPTLRTCLEEEGLSFT</sequence>
<keyword evidence="1" id="KW-0240">DNA-directed RNA polymerase</keyword>